<dbReference type="InterPro" id="IPR001533">
    <property type="entry name" value="Pterin_deHydtase"/>
</dbReference>
<comment type="caution">
    <text evidence="7">The sequence shown here is derived from an EMBL/GenBank/DDBJ whole genome shotgun (WGS) entry which is preliminary data.</text>
</comment>
<dbReference type="EMBL" id="JAATEP010000012">
    <property type="protein sequence ID" value="NJP91452.1"/>
    <property type="molecule type" value="Genomic_DNA"/>
</dbReference>
<keyword evidence="8" id="KW-1185">Reference proteome</keyword>
<evidence type="ECO:0000313" key="7">
    <source>
        <dbReference type="EMBL" id="NJP91452.1"/>
    </source>
</evidence>
<dbReference type="InterPro" id="IPR036428">
    <property type="entry name" value="PCD_sf"/>
</dbReference>
<dbReference type="EC" id="4.2.1.96" evidence="3"/>
<sequence>MARHRELLRRPGSGGGVTGPKGRSAPLTDDEVAAALRALPRWSGDRSGLRRALSLPQENLLAIRRALDQLKITYGRQPQLHDTPDGLTLLVRTVAVSAVTSLDLELARRVDELIDEIGRS</sequence>
<comment type="catalytic activity">
    <reaction evidence="1">
        <text>(4aS,6R)-4a-hydroxy-L-erythro-5,6,7,8-tetrahydrobiopterin = (6R)-L-erythro-6,7-dihydrobiopterin + H2O</text>
        <dbReference type="Rhea" id="RHEA:11920"/>
        <dbReference type="ChEBI" id="CHEBI:15377"/>
        <dbReference type="ChEBI" id="CHEBI:15642"/>
        <dbReference type="ChEBI" id="CHEBI:43120"/>
        <dbReference type="EC" id="4.2.1.96"/>
    </reaction>
</comment>
<evidence type="ECO:0000256" key="4">
    <source>
        <dbReference type="ARBA" id="ARBA00021735"/>
    </source>
</evidence>
<feature type="region of interest" description="Disordered" evidence="6">
    <location>
        <begin position="1"/>
        <end position="26"/>
    </location>
</feature>
<dbReference type="Proteomes" id="UP000696294">
    <property type="component" value="Unassembled WGS sequence"/>
</dbReference>
<evidence type="ECO:0000256" key="5">
    <source>
        <dbReference type="ARBA" id="ARBA00023239"/>
    </source>
</evidence>
<proteinExistence type="inferred from homology"/>
<evidence type="ECO:0000313" key="8">
    <source>
        <dbReference type="Proteomes" id="UP000696294"/>
    </source>
</evidence>
<accession>A0ABX1B4R3</accession>
<dbReference type="RefSeq" id="WP_168010838.1">
    <property type="nucleotide sequence ID" value="NZ_JAATEP010000012.1"/>
</dbReference>
<reference evidence="7 8" key="1">
    <citation type="submission" date="2020-03" db="EMBL/GenBank/DDBJ databases">
        <title>WGS of actinomycetes isolated from Thailand.</title>
        <authorList>
            <person name="Thawai C."/>
        </authorList>
    </citation>
    <scope>NUCLEOTIDE SEQUENCE [LARGE SCALE GENOMIC DNA]</scope>
    <source>
        <strain evidence="7 8">FMUSA5-5</strain>
    </source>
</reference>
<evidence type="ECO:0000256" key="6">
    <source>
        <dbReference type="SAM" id="MobiDB-lite"/>
    </source>
</evidence>
<evidence type="ECO:0000256" key="3">
    <source>
        <dbReference type="ARBA" id="ARBA00013252"/>
    </source>
</evidence>
<keyword evidence="5" id="KW-0456">Lyase</keyword>
<gene>
    <name evidence="7" type="ORF">HCN51_18645</name>
</gene>
<protein>
    <recommendedName>
        <fullName evidence="4">Putative pterin-4-alpha-carbinolamine dehydratase</fullName>
        <ecNumber evidence="3">4.2.1.96</ecNumber>
    </recommendedName>
</protein>
<organism evidence="7 8">
    <name type="scientific">Nonomuraea composti</name>
    <dbReference type="NCBI Taxonomy" id="2720023"/>
    <lineage>
        <taxon>Bacteria</taxon>
        <taxon>Bacillati</taxon>
        <taxon>Actinomycetota</taxon>
        <taxon>Actinomycetes</taxon>
        <taxon>Streptosporangiales</taxon>
        <taxon>Streptosporangiaceae</taxon>
        <taxon>Nonomuraea</taxon>
    </lineage>
</organism>
<evidence type="ECO:0000256" key="2">
    <source>
        <dbReference type="ARBA" id="ARBA00006472"/>
    </source>
</evidence>
<name>A0ABX1B4R3_9ACTN</name>
<dbReference type="Pfam" id="PF01329">
    <property type="entry name" value="Pterin_4a"/>
    <property type="match status" value="1"/>
</dbReference>
<evidence type="ECO:0000256" key="1">
    <source>
        <dbReference type="ARBA" id="ARBA00001554"/>
    </source>
</evidence>
<comment type="similarity">
    <text evidence="2">Belongs to the pterin-4-alpha-carbinolamine dehydratase family.</text>
</comment>
<dbReference type="SUPFAM" id="SSF55248">
    <property type="entry name" value="PCD-like"/>
    <property type="match status" value="1"/>
</dbReference>